<protein>
    <submittedName>
        <fullName evidence="5">Uncharacterized protein</fullName>
    </submittedName>
</protein>
<comment type="caution">
    <text evidence="5">The sequence shown here is derived from an EMBL/GenBank/DDBJ whole genome shotgun (WGS) entry which is preliminary data.</text>
</comment>
<dbReference type="PANTHER" id="PTHR44169">
    <property type="entry name" value="NADPH-DEPENDENT 1-ACYLDIHYDROXYACETONE PHOSPHATE REDUCTASE"/>
    <property type="match status" value="1"/>
</dbReference>
<dbReference type="OrthoDB" id="2102561at2759"/>
<evidence type="ECO:0000256" key="1">
    <source>
        <dbReference type="ARBA" id="ARBA00006484"/>
    </source>
</evidence>
<dbReference type="SUPFAM" id="SSF51735">
    <property type="entry name" value="NAD(P)-binding Rossmann-fold domains"/>
    <property type="match status" value="1"/>
</dbReference>
<comment type="similarity">
    <text evidence="1 4">Belongs to the short-chain dehydrogenases/reductases (SDR) family.</text>
</comment>
<dbReference type="AlphaFoldDB" id="A0A4V1XAK6"/>
<dbReference type="PRINTS" id="PR00081">
    <property type="entry name" value="GDHRDH"/>
</dbReference>
<evidence type="ECO:0000256" key="2">
    <source>
        <dbReference type="ARBA" id="ARBA00022857"/>
    </source>
</evidence>
<keyword evidence="2" id="KW-0521">NADP</keyword>
<dbReference type="InterPro" id="IPR036291">
    <property type="entry name" value="NAD(P)-bd_dom_sf"/>
</dbReference>
<name>A0A4V1XAK6_9PEZI</name>
<accession>A0A4V1XAK6</accession>
<evidence type="ECO:0000313" key="5">
    <source>
        <dbReference type="EMBL" id="RYP03079.1"/>
    </source>
</evidence>
<dbReference type="GO" id="GO:0006654">
    <property type="term" value="P:phosphatidic acid biosynthetic process"/>
    <property type="evidence" value="ECO:0007669"/>
    <property type="project" value="TreeGrafter"/>
</dbReference>
<dbReference type="GO" id="GO:0004806">
    <property type="term" value="F:triacylglycerol lipase activity"/>
    <property type="evidence" value="ECO:0007669"/>
    <property type="project" value="TreeGrafter"/>
</dbReference>
<dbReference type="Gene3D" id="3.40.50.720">
    <property type="entry name" value="NAD(P)-binding Rossmann-like Domain"/>
    <property type="match status" value="1"/>
</dbReference>
<dbReference type="STRING" id="155417.A0A4V1XAK6"/>
<dbReference type="Pfam" id="PF00106">
    <property type="entry name" value="adh_short"/>
    <property type="match status" value="1"/>
</dbReference>
<dbReference type="GO" id="GO:0000140">
    <property type="term" value="F:acylglycerone-phosphate reductase (NADP+) activity"/>
    <property type="evidence" value="ECO:0007669"/>
    <property type="project" value="TreeGrafter"/>
</dbReference>
<evidence type="ECO:0000313" key="6">
    <source>
        <dbReference type="Proteomes" id="UP000293360"/>
    </source>
</evidence>
<dbReference type="PROSITE" id="PS00061">
    <property type="entry name" value="ADH_SHORT"/>
    <property type="match status" value="1"/>
</dbReference>
<dbReference type="Proteomes" id="UP000293360">
    <property type="component" value="Unassembled WGS sequence"/>
</dbReference>
<sequence>MAMKTVLITGCSDGGIGSTMTKQFAAQGYHVFATLRSPTKGKSLVEVQGVEILELEVTSKVSIEQCTAEVEKRTGGTLDILVNNAGADFVIPLLDVSIDEAKRLYDINVWSILAMTQAFAPMLIKPKGCVANFSSIAGCMPLCWSGIYSSSKLAAKQISEILRVELQPLGVRVITGMVGAVQTPIHDRASELNLPTGSYYQNIRDIINDIRKGTKKPGAIDVEVASKAIINDITSSKSGIIWRGGTSSLTRYLGWLLPNGLWETVVNNGRGLELVKLGE</sequence>
<gene>
    <name evidence="5" type="ORF">DL764_005397</name>
</gene>
<dbReference type="InterPro" id="IPR020904">
    <property type="entry name" value="Sc_DH/Rdtase_CS"/>
</dbReference>
<organism evidence="5 6">
    <name type="scientific">Monosporascus ibericus</name>
    <dbReference type="NCBI Taxonomy" id="155417"/>
    <lineage>
        <taxon>Eukaryota</taxon>
        <taxon>Fungi</taxon>
        <taxon>Dikarya</taxon>
        <taxon>Ascomycota</taxon>
        <taxon>Pezizomycotina</taxon>
        <taxon>Sordariomycetes</taxon>
        <taxon>Xylariomycetidae</taxon>
        <taxon>Xylariales</taxon>
        <taxon>Xylariales incertae sedis</taxon>
        <taxon>Monosporascus</taxon>
    </lineage>
</organism>
<dbReference type="EMBL" id="QJNU01000284">
    <property type="protein sequence ID" value="RYP03079.1"/>
    <property type="molecule type" value="Genomic_DNA"/>
</dbReference>
<reference evidence="5 6" key="1">
    <citation type="submission" date="2018-06" db="EMBL/GenBank/DDBJ databases">
        <title>Complete Genomes of Monosporascus.</title>
        <authorList>
            <person name="Robinson A.J."/>
            <person name="Natvig D.O."/>
        </authorList>
    </citation>
    <scope>NUCLEOTIDE SEQUENCE [LARGE SCALE GENOMIC DNA]</scope>
    <source>
        <strain evidence="5 6">CBS 110550</strain>
    </source>
</reference>
<keyword evidence="3" id="KW-0560">Oxidoreductase</keyword>
<evidence type="ECO:0000256" key="4">
    <source>
        <dbReference type="RuleBase" id="RU000363"/>
    </source>
</evidence>
<dbReference type="PANTHER" id="PTHR44169:SF6">
    <property type="entry name" value="NADPH-DEPENDENT 1-ACYLDIHYDROXYACETONE PHOSPHATE REDUCTASE"/>
    <property type="match status" value="1"/>
</dbReference>
<proteinExistence type="inferred from homology"/>
<dbReference type="GO" id="GO:0005783">
    <property type="term" value="C:endoplasmic reticulum"/>
    <property type="evidence" value="ECO:0007669"/>
    <property type="project" value="TreeGrafter"/>
</dbReference>
<dbReference type="PRINTS" id="PR00080">
    <property type="entry name" value="SDRFAMILY"/>
</dbReference>
<evidence type="ECO:0000256" key="3">
    <source>
        <dbReference type="ARBA" id="ARBA00023002"/>
    </source>
</evidence>
<keyword evidence="6" id="KW-1185">Reference proteome</keyword>
<dbReference type="GO" id="GO:0005811">
    <property type="term" value="C:lipid droplet"/>
    <property type="evidence" value="ECO:0007669"/>
    <property type="project" value="TreeGrafter"/>
</dbReference>
<dbReference type="InterPro" id="IPR002347">
    <property type="entry name" value="SDR_fam"/>
</dbReference>
<dbReference type="GO" id="GO:0019433">
    <property type="term" value="P:triglyceride catabolic process"/>
    <property type="evidence" value="ECO:0007669"/>
    <property type="project" value="TreeGrafter"/>
</dbReference>